<evidence type="ECO:0000256" key="8">
    <source>
        <dbReference type="SAM" id="Phobius"/>
    </source>
</evidence>
<dbReference type="InterPro" id="IPR050297">
    <property type="entry name" value="LipidA_mod_glycosyltrf_83"/>
</dbReference>
<feature type="transmembrane region" description="Helical" evidence="8">
    <location>
        <begin position="310"/>
        <end position="328"/>
    </location>
</feature>
<evidence type="ECO:0000256" key="6">
    <source>
        <dbReference type="ARBA" id="ARBA00022989"/>
    </source>
</evidence>
<sequence>MKLMAFFKARPALFILCNSIIWFLLNVVAFPVLDPYGDMIEAFAFTPNFEWGTFKHPPLSGWVSNLWFSIFPHSHLYAYLLCAANLALAMWGVMWLAKLWLRADQQLTMLILLSLTLPFSTLAFKFNANSVLLPIWPWIVYFFEKGVRSGKIVDALCLGLFATLGMLGKYYTGVLLLSIFIAAAMTVEGRKWLLSTSPWISLATFSTTMSPHVLWFIQASGATLNYVGRNASTTVDILHLISFSISPLLYAGFSWLIMLWISESDGFLSSSRDTLQLANKNDRLFWITITPLIITLLFAATGYVKLAIHWAIPLAFIYPLFWLARPVKLNNIRLKKLEKFVPMFWVFAATISVSYLVWQDYSFDENYYTNDEGIAKEIARDARRNGIENLAWVSGGWPEVAIIPFFADTKTVALPAMPNMLPHGVSKIPRWEEKRGVILCKSDDEKCQSNAAKWLLKQQRTPIKRNISSQKTGYFSRQSAITKYCVYYF</sequence>
<dbReference type="RefSeq" id="WP_231464070.1">
    <property type="nucleotide sequence ID" value="NZ_JAJOHW010000119.1"/>
</dbReference>
<evidence type="ECO:0000256" key="5">
    <source>
        <dbReference type="ARBA" id="ARBA00022692"/>
    </source>
</evidence>
<protein>
    <submittedName>
        <fullName evidence="10">Glycosyltransferase family 39 protein</fullName>
    </submittedName>
</protein>
<evidence type="ECO:0000313" key="11">
    <source>
        <dbReference type="Proteomes" id="UP001595999"/>
    </source>
</evidence>
<evidence type="ECO:0000259" key="9">
    <source>
        <dbReference type="Pfam" id="PF13231"/>
    </source>
</evidence>
<reference evidence="11" key="1">
    <citation type="journal article" date="2019" name="Int. J. Syst. Evol. Microbiol.">
        <title>The Global Catalogue of Microorganisms (GCM) 10K type strain sequencing project: providing services to taxonomists for standard genome sequencing and annotation.</title>
        <authorList>
            <consortium name="The Broad Institute Genomics Platform"/>
            <consortium name="The Broad Institute Genome Sequencing Center for Infectious Disease"/>
            <person name="Wu L."/>
            <person name="Ma J."/>
        </authorList>
    </citation>
    <scope>NUCLEOTIDE SEQUENCE [LARGE SCALE GENOMIC DNA]</scope>
    <source>
        <strain evidence="11">CGMCC 4.7608</strain>
    </source>
</reference>
<dbReference type="InterPro" id="IPR038731">
    <property type="entry name" value="RgtA/B/C-like"/>
</dbReference>
<dbReference type="PANTHER" id="PTHR33908:SF9">
    <property type="entry name" value="BLL5595 PROTEIN"/>
    <property type="match status" value="1"/>
</dbReference>
<evidence type="ECO:0000256" key="3">
    <source>
        <dbReference type="ARBA" id="ARBA00022676"/>
    </source>
</evidence>
<evidence type="ECO:0000256" key="1">
    <source>
        <dbReference type="ARBA" id="ARBA00004651"/>
    </source>
</evidence>
<dbReference type="Pfam" id="PF13231">
    <property type="entry name" value="PMT_2"/>
    <property type="match status" value="1"/>
</dbReference>
<name>A0ABV9A191_9NEIS</name>
<evidence type="ECO:0000313" key="10">
    <source>
        <dbReference type="EMBL" id="MFC4492418.1"/>
    </source>
</evidence>
<feature type="transmembrane region" description="Helical" evidence="8">
    <location>
        <begin position="109"/>
        <end position="128"/>
    </location>
</feature>
<evidence type="ECO:0000256" key="7">
    <source>
        <dbReference type="ARBA" id="ARBA00023136"/>
    </source>
</evidence>
<keyword evidence="2" id="KW-1003">Cell membrane</keyword>
<organism evidence="10 11">
    <name type="scientific">Chromobacterium aquaticum</name>
    <dbReference type="NCBI Taxonomy" id="467180"/>
    <lineage>
        <taxon>Bacteria</taxon>
        <taxon>Pseudomonadati</taxon>
        <taxon>Pseudomonadota</taxon>
        <taxon>Betaproteobacteria</taxon>
        <taxon>Neisseriales</taxon>
        <taxon>Chromobacteriaceae</taxon>
        <taxon>Chromobacterium</taxon>
    </lineage>
</organism>
<keyword evidence="3" id="KW-0328">Glycosyltransferase</keyword>
<feature type="domain" description="Glycosyltransferase RgtA/B/C/D-like" evidence="9">
    <location>
        <begin position="55"/>
        <end position="215"/>
    </location>
</feature>
<keyword evidence="6 8" id="KW-1133">Transmembrane helix</keyword>
<feature type="transmembrane region" description="Helical" evidence="8">
    <location>
        <begin position="283"/>
        <end position="304"/>
    </location>
</feature>
<keyword evidence="11" id="KW-1185">Reference proteome</keyword>
<keyword evidence="4" id="KW-0808">Transferase</keyword>
<feature type="transmembrane region" description="Helical" evidence="8">
    <location>
        <begin position="340"/>
        <end position="358"/>
    </location>
</feature>
<feature type="transmembrane region" description="Helical" evidence="8">
    <location>
        <begin position="170"/>
        <end position="187"/>
    </location>
</feature>
<gene>
    <name evidence="10" type="ORF">ACFO0R_22640</name>
</gene>
<comment type="caution">
    <text evidence="10">The sequence shown here is derived from an EMBL/GenBank/DDBJ whole genome shotgun (WGS) entry which is preliminary data.</text>
</comment>
<evidence type="ECO:0000256" key="2">
    <source>
        <dbReference type="ARBA" id="ARBA00022475"/>
    </source>
</evidence>
<keyword evidence="7 8" id="KW-0472">Membrane</keyword>
<dbReference type="EMBL" id="JBHSEK010000028">
    <property type="protein sequence ID" value="MFC4492418.1"/>
    <property type="molecule type" value="Genomic_DNA"/>
</dbReference>
<dbReference type="PANTHER" id="PTHR33908">
    <property type="entry name" value="MANNOSYLTRANSFERASE YKCB-RELATED"/>
    <property type="match status" value="1"/>
</dbReference>
<dbReference type="Proteomes" id="UP001595999">
    <property type="component" value="Unassembled WGS sequence"/>
</dbReference>
<keyword evidence="5 8" id="KW-0812">Transmembrane</keyword>
<feature type="transmembrane region" description="Helical" evidence="8">
    <location>
        <begin position="237"/>
        <end position="262"/>
    </location>
</feature>
<evidence type="ECO:0000256" key="4">
    <source>
        <dbReference type="ARBA" id="ARBA00022679"/>
    </source>
</evidence>
<feature type="transmembrane region" description="Helical" evidence="8">
    <location>
        <begin position="12"/>
        <end position="33"/>
    </location>
</feature>
<proteinExistence type="predicted"/>
<accession>A0ABV9A191</accession>
<comment type="subcellular location">
    <subcellularLocation>
        <location evidence="1">Cell membrane</location>
        <topology evidence="1">Multi-pass membrane protein</topology>
    </subcellularLocation>
</comment>
<feature type="transmembrane region" description="Helical" evidence="8">
    <location>
        <begin position="76"/>
        <end position="97"/>
    </location>
</feature>